<evidence type="ECO:0000256" key="3">
    <source>
        <dbReference type="ARBA" id="ARBA00023163"/>
    </source>
</evidence>
<dbReference type="SUPFAM" id="SSF46785">
    <property type="entry name" value="Winged helix' DNA-binding domain"/>
    <property type="match status" value="1"/>
</dbReference>
<protein>
    <submittedName>
        <fullName evidence="5">MarR family transcriptional regulator</fullName>
    </submittedName>
</protein>
<keyword evidence="6" id="KW-1185">Reference proteome</keyword>
<reference evidence="5 6" key="1">
    <citation type="submission" date="2020-04" db="EMBL/GenBank/DDBJ databases">
        <title>MicrobeNet Type strains.</title>
        <authorList>
            <person name="Nicholson A.C."/>
        </authorList>
    </citation>
    <scope>NUCLEOTIDE SEQUENCE [LARGE SCALE GENOMIC DNA]</scope>
    <source>
        <strain evidence="5 6">DSM 44956</strain>
    </source>
</reference>
<dbReference type="GO" id="GO:0003700">
    <property type="term" value="F:DNA-binding transcription factor activity"/>
    <property type="evidence" value="ECO:0007669"/>
    <property type="project" value="InterPro"/>
</dbReference>
<dbReference type="Proteomes" id="UP000540698">
    <property type="component" value="Unassembled WGS sequence"/>
</dbReference>
<evidence type="ECO:0000313" key="5">
    <source>
        <dbReference type="EMBL" id="NKY25679.1"/>
    </source>
</evidence>
<dbReference type="PRINTS" id="PR00598">
    <property type="entry name" value="HTHMARR"/>
</dbReference>
<proteinExistence type="predicted"/>
<gene>
    <name evidence="5" type="ORF">HGB38_05440</name>
</gene>
<dbReference type="PROSITE" id="PS50995">
    <property type="entry name" value="HTH_MARR_2"/>
    <property type="match status" value="1"/>
</dbReference>
<evidence type="ECO:0000313" key="6">
    <source>
        <dbReference type="Proteomes" id="UP000540698"/>
    </source>
</evidence>
<dbReference type="RefSeq" id="WP_062968447.1">
    <property type="nucleotide sequence ID" value="NZ_JAAXOS010000002.1"/>
</dbReference>
<dbReference type="InterPro" id="IPR000835">
    <property type="entry name" value="HTH_MarR-typ"/>
</dbReference>
<dbReference type="EMBL" id="JAAXOS010000002">
    <property type="protein sequence ID" value="NKY25679.1"/>
    <property type="molecule type" value="Genomic_DNA"/>
</dbReference>
<dbReference type="InterPro" id="IPR036390">
    <property type="entry name" value="WH_DNA-bd_sf"/>
</dbReference>
<dbReference type="PANTHER" id="PTHR42756">
    <property type="entry name" value="TRANSCRIPTIONAL REGULATOR, MARR"/>
    <property type="match status" value="1"/>
</dbReference>
<keyword evidence="2" id="KW-0238">DNA-binding</keyword>
<dbReference type="GO" id="GO:0003677">
    <property type="term" value="F:DNA binding"/>
    <property type="evidence" value="ECO:0007669"/>
    <property type="project" value="UniProtKB-KW"/>
</dbReference>
<keyword evidence="1" id="KW-0805">Transcription regulation</keyword>
<sequence length="145" mass="16112">MSNARPDLAAMIVPLVRALIAAETPILERHELSMWGYSVLLGLDAEPVYTQAALAKAIGADKTRIIGVLDELQRRGLITREPDPSDRRVNLVSLTDEGRALRDRVQRDIQTGEDKLLEQLPAQDRRVFVRSLRTLSAAVSEQSKS</sequence>
<dbReference type="SMART" id="SM00347">
    <property type="entry name" value="HTH_MARR"/>
    <property type="match status" value="1"/>
</dbReference>
<accession>A0A7X6L0M9</accession>
<dbReference type="Gene3D" id="1.10.10.10">
    <property type="entry name" value="Winged helix-like DNA-binding domain superfamily/Winged helix DNA-binding domain"/>
    <property type="match status" value="1"/>
</dbReference>
<evidence type="ECO:0000256" key="2">
    <source>
        <dbReference type="ARBA" id="ARBA00023125"/>
    </source>
</evidence>
<comment type="caution">
    <text evidence="5">The sequence shown here is derived from an EMBL/GenBank/DDBJ whole genome shotgun (WGS) entry which is preliminary data.</text>
</comment>
<dbReference type="InterPro" id="IPR036388">
    <property type="entry name" value="WH-like_DNA-bd_sf"/>
</dbReference>
<dbReference type="AlphaFoldDB" id="A0A7X6L0M9"/>
<feature type="domain" description="HTH marR-type" evidence="4">
    <location>
        <begin position="5"/>
        <end position="137"/>
    </location>
</feature>
<organism evidence="5 6">
    <name type="scientific">Nocardia gamkensis</name>
    <dbReference type="NCBI Taxonomy" id="352869"/>
    <lineage>
        <taxon>Bacteria</taxon>
        <taxon>Bacillati</taxon>
        <taxon>Actinomycetota</taxon>
        <taxon>Actinomycetes</taxon>
        <taxon>Mycobacteriales</taxon>
        <taxon>Nocardiaceae</taxon>
        <taxon>Nocardia</taxon>
    </lineage>
</organism>
<keyword evidence="3" id="KW-0804">Transcription</keyword>
<name>A0A7X6L0M9_9NOCA</name>
<dbReference type="PANTHER" id="PTHR42756:SF1">
    <property type="entry name" value="TRANSCRIPTIONAL REPRESSOR OF EMRAB OPERON"/>
    <property type="match status" value="1"/>
</dbReference>
<dbReference type="Pfam" id="PF01047">
    <property type="entry name" value="MarR"/>
    <property type="match status" value="1"/>
</dbReference>
<evidence type="ECO:0000256" key="1">
    <source>
        <dbReference type="ARBA" id="ARBA00023015"/>
    </source>
</evidence>
<evidence type="ECO:0000259" key="4">
    <source>
        <dbReference type="PROSITE" id="PS50995"/>
    </source>
</evidence>